<keyword evidence="1" id="KW-0472">Membrane</keyword>
<organism evidence="2 3">
    <name type="scientific">Brassica cretica</name>
    <name type="common">Mustard</name>
    <dbReference type="NCBI Taxonomy" id="69181"/>
    <lineage>
        <taxon>Eukaryota</taxon>
        <taxon>Viridiplantae</taxon>
        <taxon>Streptophyta</taxon>
        <taxon>Embryophyta</taxon>
        <taxon>Tracheophyta</taxon>
        <taxon>Spermatophyta</taxon>
        <taxon>Magnoliopsida</taxon>
        <taxon>eudicotyledons</taxon>
        <taxon>Gunneridae</taxon>
        <taxon>Pentapetalae</taxon>
        <taxon>rosids</taxon>
        <taxon>malvids</taxon>
        <taxon>Brassicales</taxon>
        <taxon>Brassicaceae</taxon>
        <taxon>Brassiceae</taxon>
        <taxon>Brassica</taxon>
    </lineage>
</organism>
<dbReference type="EMBL" id="QGKV02001507">
    <property type="protein sequence ID" value="KAF3533476.1"/>
    <property type="molecule type" value="Genomic_DNA"/>
</dbReference>
<proteinExistence type="predicted"/>
<evidence type="ECO:0000313" key="2">
    <source>
        <dbReference type="EMBL" id="KAF3533476.1"/>
    </source>
</evidence>
<keyword evidence="3" id="KW-1185">Reference proteome</keyword>
<reference evidence="2 3" key="1">
    <citation type="journal article" date="2020" name="BMC Genomics">
        <title>Intraspecific diversification of the crop wild relative Brassica cretica Lam. using demographic model selection.</title>
        <authorList>
            <person name="Kioukis A."/>
            <person name="Michalopoulou V.A."/>
            <person name="Briers L."/>
            <person name="Pirintsos S."/>
            <person name="Studholme D.J."/>
            <person name="Pavlidis P."/>
            <person name="Sarris P.F."/>
        </authorList>
    </citation>
    <scope>NUCLEOTIDE SEQUENCE [LARGE SCALE GENOMIC DNA]</scope>
    <source>
        <strain evidence="3">cv. PFS-1207/04</strain>
    </source>
</reference>
<protein>
    <submittedName>
        <fullName evidence="2">Uncharacterized protein</fullName>
    </submittedName>
</protein>
<sequence length="209" mass="23151">MEGSPCRKSSISWKRGPSLGPIPGFLLAGTWSFALIARFRHRTRGITCALKSTGVAHSQQASVRQDIAPVILLSQVWGVVRDFVEGSCSKDTRVDSSFGGLAISSRWPQSNSSADFWLRKMNPELLAFPSSLVGGRPRPHRLFTDPFSSPIPSWGDVPEADNEAVPMAPLRFRRSCFFDDGPRSEIREGDLAYMRRKYAIHPSVGMRST</sequence>
<evidence type="ECO:0000256" key="1">
    <source>
        <dbReference type="SAM" id="Phobius"/>
    </source>
</evidence>
<accession>A0ABQ7BNJ3</accession>
<dbReference type="Proteomes" id="UP000266723">
    <property type="component" value="Unassembled WGS sequence"/>
</dbReference>
<gene>
    <name evidence="2" type="ORF">DY000_02039541</name>
</gene>
<feature type="transmembrane region" description="Helical" evidence="1">
    <location>
        <begin position="20"/>
        <end position="37"/>
    </location>
</feature>
<keyword evidence="1" id="KW-0812">Transmembrane</keyword>
<name>A0ABQ7BNJ3_BRACR</name>
<evidence type="ECO:0000313" key="3">
    <source>
        <dbReference type="Proteomes" id="UP000266723"/>
    </source>
</evidence>
<keyword evidence="1" id="KW-1133">Transmembrane helix</keyword>
<comment type="caution">
    <text evidence="2">The sequence shown here is derived from an EMBL/GenBank/DDBJ whole genome shotgun (WGS) entry which is preliminary data.</text>
</comment>